<reference evidence="3 5" key="1">
    <citation type="submission" date="2019-03" db="EMBL/GenBank/DDBJ databases">
        <title>Vagococcus sp. was isolated fron gut of Carduelis flavirostris.</title>
        <authorList>
            <person name="Ge Y."/>
        </authorList>
    </citation>
    <scope>NUCLEOTIDE SEQUENCE [LARGE SCALE GENOMIC DNA]</scope>
    <source>
        <strain evidence="3 5">CF-210</strain>
    </source>
</reference>
<evidence type="ECO:0000313" key="5">
    <source>
        <dbReference type="Proteomes" id="UP000297725"/>
    </source>
</evidence>
<dbReference type="Proteomes" id="UP000296883">
    <property type="component" value="Chromosome"/>
</dbReference>
<evidence type="ECO:0000313" key="3">
    <source>
        <dbReference type="EMBL" id="TFZ40611.1"/>
    </source>
</evidence>
<dbReference type="Proteomes" id="UP000297725">
    <property type="component" value="Unassembled WGS sequence"/>
</dbReference>
<gene>
    <name evidence="3" type="ORF">E4031_07425</name>
    <name evidence="2" type="ORF">E4Z98_04350</name>
</gene>
<dbReference type="Pfam" id="PF13456">
    <property type="entry name" value="RVT_3"/>
    <property type="match status" value="1"/>
</dbReference>
<dbReference type="Gene3D" id="3.30.420.10">
    <property type="entry name" value="Ribonuclease H-like superfamily/Ribonuclease H"/>
    <property type="match status" value="1"/>
</dbReference>
<proteinExistence type="predicted"/>
<protein>
    <submittedName>
        <fullName evidence="2">Ribonuclease HI family protein</fullName>
    </submittedName>
</protein>
<accession>A0A4Z0D6W0</accession>
<dbReference type="SUPFAM" id="SSF53098">
    <property type="entry name" value="Ribonuclease H-like"/>
    <property type="match status" value="1"/>
</dbReference>
<name>A0A4Z0D6W0_9ENTE</name>
<dbReference type="InterPro" id="IPR002156">
    <property type="entry name" value="RNaseH_domain"/>
</dbReference>
<dbReference type="GO" id="GO:0004523">
    <property type="term" value="F:RNA-DNA hybrid ribonuclease activity"/>
    <property type="evidence" value="ECO:0007669"/>
    <property type="project" value="InterPro"/>
</dbReference>
<dbReference type="EMBL" id="CP038865">
    <property type="protein sequence ID" value="QCA28581.1"/>
    <property type="molecule type" value="Genomic_DNA"/>
</dbReference>
<keyword evidence="4" id="KW-1185">Reference proteome</keyword>
<dbReference type="AlphaFoldDB" id="A0A4Z0D6W0"/>
<dbReference type="InterPro" id="IPR012337">
    <property type="entry name" value="RNaseH-like_sf"/>
</dbReference>
<evidence type="ECO:0000259" key="1">
    <source>
        <dbReference type="PROSITE" id="PS50879"/>
    </source>
</evidence>
<dbReference type="KEGG" id="vac:E4Z98_04350"/>
<organism evidence="2 4">
    <name type="scientific">Vagococcus xieshaowenii</name>
    <dbReference type="NCBI Taxonomy" id="2562451"/>
    <lineage>
        <taxon>Bacteria</taxon>
        <taxon>Bacillati</taxon>
        <taxon>Bacillota</taxon>
        <taxon>Bacilli</taxon>
        <taxon>Lactobacillales</taxon>
        <taxon>Enterococcaceae</taxon>
        <taxon>Vagococcus</taxon>
    </lineage>
</organism>
<dbReference type="PROSITE" id="PS50879">
    <property type="entry name" value="RNASE_H_1"/>
    <property type="match status" value="1"/>
</dbReference>
<dbReference type="PANTHER" id="PTHR34146:SF3">
    <property type="entry name" value="POLYNUCLEOTIDYL TRANSFERASE, RIBONUCLEASE H-LIKE SUPERFAMILY PROTEIN"/>
    <property type="match status" value="1"/>
</dbReference>
<dbReference type="OrthoDB" id="7845843at2"/>
<dbReference type="CDD" id="cd09279">
    <property type="entry name" value="RNase_HI_like"/>
    <property type="match status" value="1"/>
</dbReference>
<reference evidence="2 4" key="2">
    <citation type="journal article" date="2020" name="Int. J. Syst. Evol. Microbiol.">
        <title>Vagococcus xieshaowenii sp. nov., isolated from snow finch (Montifringilla taczanowskii) cloacal content.</title>
        <authorList>
            <person name="Ge Y."/>
            <person name="Yang J."/>
            <person name="Lai X.H."/>
            <person name="Zhang G."/>
            <person name="Jin D."/>
            <person name="Lu S."/>
            <person name="Wang B."/>
            <person name="Huang Y."/>
            <person name="Huang Y."/>
            <person name="Ren Z."/>
            <person name="Zhang X."/>
            <person name="Xu J."/>
        </authorList>
    </citation>
    <scope>NUCLEOTIDE SEQUENCE [LARGE SCALE GENOMIC DNA]</scope>
    <source>
        <strain evidence="4">personal::cf-49</strain>
        <strain evidence="2">Personal::cf-49</strain>
    </source>
</reference>
<evidence type="ECO:0000313" key="4">
    <source>
        <dbReference type="Proteomes" id="UP000296883"/>
    </source>
</evidence>
<evidence type="ECO:0000313" key="2">
    <source>
        <dbReference type="EMBL" id="QCA28581.1"/>
    </source>
</evidence>
<feature type="domain" description="RNase H type-1" evidence="1">
    <location>
        <begin position="1"/>
        <end position="128"/>
    </location>
</feature>
<dbReference type="PANTHER" id="PTHR34146">
    <property type="entry name" value="POLYNUCLEOTIDYL TRANSFERASE, RIBONUCLEASE H-LIKE SUPERFAMILY PROTEIN-RELATED"/>
    <property type="match status" value="1"/>
</dbReference>
<dbReference type="InterPro" id="IPR036397">
    <property type="entry name" value="RNaseH_sf"/>
</dbReference>
<dbReference type="RefSeq" id="WP_135254817.1">
    <property type="nucleotide sequence ID" value="NZ_CP038865.1"/>
</dbReference>
<dbReference type="EMBL" id="SRHU01000024">
    <property type="protein sequence ID" value="TFZ40611.1"/>
    <property type="molecule type" value="Genomic_DNA"/>
</dbReference>
<sequence length="137" mass="15702">MLKIYIDASTKGNPGPSGLGIVFVSNHLHHQVALPAPIMSNHEAEFLALETALEYAIEQNWHQETTYIYSDSKVVVETMDKQYTHNPLFKPYLKRIEMLFEDFPLLFLQWIPESKNKGADNLARQGLAQTLRQMKLS</sequence>
<dbReference type="GO" id="GO:0003676">
    <property type="term" value="F:nucleic acid binding"/>
    <property type="evidence" value="ECO:0007669"/>
    <property type="project" value="InterPro"/>
</dbReference>
<accession>A0A7Z2B2Y2</accession>